<protein>
    <submittedName>
        <fullName evidence="4">Peptidoglycan/LPS O-acetylase OafA/YrhL</fullName>
    </submittedName>
</protein>
<dbReference type="Pfam" id="PF01757">
    <property type="entry name" value="Acyl_transf_3"/>
    <property type="match status" value="1"/>
</dbReference>
<feature type="region of interest" description="Disordered" evidence="1">
    <location>
        <begin position="400"/>
        <end position="447"/>
    </location>
</feature>
<dbReference type="AlphaFoldDB" id="A0A561VPL1"/>
<sequence>MRNRYLDLLRFLAIIRVVVYHVTGWASLTLVFPAMAVMFALAGSLMAASLDRSGPAALLRRLRRLLPSLWVVAVVLVPAMLMTGLPLGPKVLLWLFPVADPPANHWGALALSPIWYLRDYLWFLLASPVALWLFRRAPVATLALPYALLLVIELGLLPAAPVPLREFGVYFGAWLLGFAHHDGLLRRLTNRVLLPTALALAGAGAAWIVTHPGPRGFDLNDIDLGNALWSAAFILVLLGRAPATAHWIERSPVFSRAVTVLNRRALTVYLWHMSFVVLLTPLVDVVGWSHEDPLGLAIRVVLVFALVGVVTLLVGWVEDVAARRRPELVPGGRRAARPARAVGATAAALPPRAVVRCPGDGDDRQEPAGPVRPVAARRGVPVPLNSAPVAADRGVPAVPVRPAPAGPRTPARPVRTLGVPAGPVGTVGRPASGPGGKRRERSTVGVAGRAVVPAPRVAELATVEINAG</sequence>
<feature type="domain" description="Acyltransferase 3" evidence="3">
    <location>
        <begin position="3"/>
        <end position="316"/>
    </location>
</feature>
<dbReference type="Proteomes" id="UP000319927">
    <property type="component" value="Unassembled WGS sequence"/>
</dbReference>
<keyword evidence="5" id="KW-1185">Reference proteome</keyword>
<keyword evidence="2" id="KW-1133">Transmembrane helix</keyword>
<feature type="transmembrane region" description="Helical" evidence="2">
    <location>
        <begin position="115"/>
        <end position="134"/>
    </location>
</feature>
<keyword evidence="2" id="KW-0472">Membrane</keyword>
<evidence type="ECO:0000256" key="2">
    <source>
        <dbReference type="SAM" id="Phobius"/>
    </source>
</evidence>
<evidence type="ECO:0000313" key="4">
    <source>
        <dbReference type="EMBL" id="TWG13502.1"/>
    </source>
</evidence>
<feature type="transmembrane region" description="Helical" evidence="2">
    <location>
        <begin position="229"/>
        <end position="248"/>
    </location>
</feature>
<accession>A0A561VPL1</accession>
<gene>
    <name evidence="4" type="ORF">FHX75_13546</name>
</gene>
<dbReference type="EMBL" id="VIXA01000003">
    <property type="protein sequence ID" value="TWG13502.1"/>
    <property type="molecule type" value="Genomic_DNA"/>
</dbReference>
<feature type="transmembrane region" description="Helical" evidence="2">
    <location>
        <begin position="69"/>
        <end position="95"/>
    </location>
</feature>
<evidence type="ECO:0000256" key="1">
    <source>
        <dbReference type="SAM" id="MobiDB-lite"/>
    </source>
</evidence>
<comment type="caution">
    <text evidence="4">The sequence shown here is derived from an EMBL/GenBank/DDBJ whole genome shotgun (WGS) entry which is preliminary data.</text>
</comment>
<feature type="transmembrane region" description="Helical" evidence="2">
    <location>
        <begin position="141"/>
        <end position="161"/>
    </location>
</feature>
<evidence type="ECO:0000259" key="3">
    <source>
        <dbReference type="Pfam" id="PF01757"/>
    </source>
</evidence>
<name>A0A561VPL1_9ACTN</name>
<evidence type="ECO:0000313" key="5">
    <source>
        <dbReference type="Proteomes" id="UP000319927"/>
    </source>
</evidence>
<dbReference type="GO" id="GO:0016747">
    <property type="term" value="F:acyltransferase activity, transferring groups other than amino-acyl groups"/>
    <property type="evidence" value="ECO:0007669"/>
    <property type="project" value="InterPro"/>
</dbReference>
<feature type="transmembrane region" description="Helical" evidence="2">
    <location>
        <begin position="296"/>
        <end position="317"/>
    </location>
</feature>
<feature type="transmembrane region" description="Helical" evidence="2">
    <location>
        <begin position="269"/>
        <end position="290"/>
    </location>
</feature>
<feature type="transmembrane region" description="Helical" evidence="2">
    <location>
        <begin position="167"/>
        <end position="185"/>
    </location>
</feature>
<feature type="transmembrane region" description="Helical" evidence="2">
    <location>
        <begin position="192"/>
        <end position="209"/>
    </location>
</feature>
<feature type="transmembrane region" description="Helical" evidence="2">
    <location>
        <begin position="30"/>
        <end position="48"/>
    </location>
</feature>
<organism evidence="4 5">
    <name type="scientific">Micromonospora palomenae</name>
    <dbReference type="NCBI Taxonomy" id="1461247"/>
    <lineage>
        <taxon>Bacteria</taxon>
        <taxon>Bacillati</taxon>
        <taxon>Actinomycetota</taxon>
        <taxon>Actinomycetes</taxon>
        <taxon>Micromonosporales</taxon>
        <taxon>Micromonosporaceae</taxon>
        <taxon>Micromonospora</taxon>
    </lineage>
</organism>
<reference evidence="4 5" key="1">
    <citation type="submission" date="2019-06" db="EMBL/GenBank/DDBJ databases">
        <title>Sequencing the genomes of 1000 actinobacteria strains.</title>
        <authorList>
            <person name="Klenk H.-P."/>
        </authorList>
    </citation>
    <scope>NUCLEOTIDE SEQUENCE [LARGE SCALE GENOMIC DNA]</scope>
    <source>
        <strain evidence="4 5">DSM 102131</strain>
    </source>
</reference>
<keyword evidence="2" id="KW-0812">Transmembrane</keyword>
<dbReference type="InterPro" id="IPR002656">
    <property type="entry name" value="Acyl_transf_3_dom"/>
</dbReference>
<dbReference type="RefSeq" id="WP_425463526.1">
    <property type="nucleotide sequence ID" value="NZ_VIXA01000003.1"/>
</dbReference>
<proteinExistence type="predicted"/>